<dbReference type="SUPFAM" id="SSF55874">
    <property type="entry name" value="ATPase domain of HSP90 chaperone/DNA topoisomerase II/histidine kinase"/>
    <property type="match status" value="1"/>
</dbReference>
<dbReference type="PANTHER" id="PTHR35526:SF3">
    <property type="entry name" value="ANTI-SIGMA-F FACTOR RSBW"/>
    <property type="match status" value="1"/>
</dbReference>
<dbReference type="InterPro" id="IPR016781">
    <property type="entry name" value="Anti-sigma_regulat_PmgA_prd"/>
</dbReference>
<dbReference type="InterPro" id="IPR050267">
    <property type="entry name" value="Anti-sigma-factor_SerPK"/>
</dbReference>
<keyword evidence="1" id="KW-0418">Kinase</keyword>
<reference evidence="3" key="1">
    <citation type="submission" date="2017-10" db="EMBL/GenBank/DDBJ databases">
        <title>Draft genome sequence of the planktic cyanobacteria Tychonema bourrellyi isolated from alpine lentic freshwater.</title>
        <authorList>
            <person name="Tett A."/>
            <person name="Armanini F."/>
            <person name="Asnicar F."/>
            <person name="Boscaini A."/>
            <person name="Pasolli E."/>
            <person name="Zolfo M."/>
            <person name="Donati C."/>
            <person name="Salmaso N."/>
            <person name="Segata N."/>
        </authorList>
    </citation>
    <scope>NUCLEOTIDE SEQUENCE</scope>
    <source>
        <strain evidence="3">FEM_GT703</strain>
    </source>
</reference>
<dbReference type="AlphaFoldDB" id="A0A2G4F5M7"/>
<dbReference type="InterPro" id="IPR003594">
    <property type="entry name" value="HATPase_dom"/>
</dbReference>
<dbReference type="EMBL" id="NXIB02000006">
    <property type="protein sequence ID" value="PHX57056.1"/>
    <property type="molecule type" value="Genomic_DNA"/>
</dbReference>
<sequence length="158" mass="17831">MIAISARPVGRNWITISFASTLYLCPVLDLLLAEVPDHWEAELRLGLQEALVNAAKHGNKLDPSKTVGVRFSIVQNQYWWVISDEGSGFDAPCSCNFSTDNCDSHLADKSELPDVENECGRGLFILYQIFDRVEWNSQGTELRVCKEVPSRSRLPRIY</sequence>
<dbReference type="Gene3D" id="3.30.565.10">
    <property type="entry name" value="Histidine kinase-like ATPase, C-terminal domain"/>
    <property type="match status" value="1"/>
</dbReference>
<keyword evidence="4" id="KW-1185">Reference proteome</keyword>
<keyword evidence="1" id="KW-0808">Transferase</keyword>
<feature type="domain" description="Histidine kinase/HSP90-like ATPase" evidence="2">
    <location>
        <begin position="35"/>
        <end position="146"/>
    </location>
</feature>
<protein>
    <submittedName>
        <fullName evidence="3">Anti-sigma regulatory factor</fullName>
    </submittedName>
</protein>
<dbReference type="Proteomes" id="UP000226442">
    <property type="component" value="Unassembled WGS sequence"/>
</dbReference>
<name>A0A2G4F5M7_9CYAN</name>
<comment type="caution">
    <text evidence="3">The sequence shown here is derived from an EMBL/GenBank/DDBJ whole genome shotgun (WGS) entry which is preliminary data.</text>
</comment>
<gene>
    <name evidence="3" type="ORF">CP500_001875</name>
</gene>
<evidence type="ECO:0000259" key="2">
    <source>
        <dbReference type="Pfam" id="PF13581"/>
    </source>
</evidence>
<evidence type="ECO:0000313" key="4">
    <source>
        <dbReference type="Proteomes" id="UP000226442"/>
    </source>
</evidence>
<dbReference type="OrthoDB" id="516350at2"/>
<dbReference type="CDD" id="cd16936">
    <property type="entry name" value="HATPase_RsbW-like"/>
    <property type="match status" value="1"/>
</dbReference>
<dbReference type="PIRSF" id="PIRSF020906">
    <property type="entry name" value="Anti_s_fact_PmgA_prd"/>
    <property type="match status" value="1"/>
</dbReference>
<accession>A0A2G4F5M7</accession>
<proteinExistence type="predicted"/>
<dbReference type="PANTHER" id="PTHR35526">
    <property type="entry name" value="ANTI-SIGMA-F FACTOR RSBW-RELATED"/>
    <property type="match status" value="1"/>
</dbReference>
<evidence type="ECO:0000313" key="3">
    <source>
        <dbReference type="EMBL" id="PHX57056.1"/>
    </source>
</evidence>
<evidence type="ECO:0000256" key="1">
    <source>
        <dbReference type="ARBA" id="ARBA00022527"/>
    </source>
</evidence>
<keyword evidence="1" id="KW-0723">Serine/threonine-protein kinase</keyword>
<organism evidence="3 4">
    <name type="scientific">Tychonema bourrellyi FEM_GT703</name>
    <dbReference type="NCBI Taxonomy" id="2040638"/>
    <lineage>
        <taxon>Bacteria</taxon>
        <taxon>Bacillati</taxon>
        <taxon>Cyanobacteriota</taxon>
        <taxon>Cyanophyceae</taxon>
        <taxon>Oscillatoriophycideae</taxon>
        <taxon>Oscillatoriales</taxon>
        <taxon>Microcoleaceae</taxon>
        <taxon>Tychonema</taxon>
    </lineage>
</organism>
<dbReference type="InterPro" id="IPR036890">
    <property type="entry name" value="HATPase_C_sf"/>
</dbReference>
<dbReference type="Pfam" id="PF13581">
    <property type="entry name" value="HATPase_c_2"/>
    <property type="match status" value="1"/>
</dbReference>
<dbReference type="RefSeq" id="WP_096828735.1">
    <property type="nucleotide sequence ID" value="NZ_NXIB02000006.1"/>
</dbReference>
<dbReference type="GO" id="GO:0004674">
    <property type="term" value="F:protein serine/threonine kinase activity"/>
    <property type="evidence" value="ECO:0007669"/>
    <property type="project" value="UniProtKB-KW"/>
</dbReference>